<dbReference type="EMBL" id="JAMQOL010000048">
    <property type="protein sequence ID" value="MCM4082476.1"/>
    <property type="molecule type" value="Genomic_DNA"/>
</dbReference>
<feature type="coiled-coil region" evidence="1">
    <location>
        <begin position="355"/>
        <end position="385"/>
    </location>
</feature>
<dbReference type="InterPro" id="IPR057938">
    <property type="entry name" value="TreTu_C"/>
</dbReference>
<feature type="region of interest" description="Disordered" evidence="2">
    <location>
        <begin position="941"/>
        <end position="965"/>
    </location>
</feature>
<dbReference type="InterPro" id="IPR005506">
    <property type="entry name" value="DUF312_ALF"/>
</dbReference>
<dbReference type="InterPro" id="IPR036844">
    <property type="entry name" value="Hint_dom_sf"/>
</dbReference>
<evidence type="ECO:0000256" key="1">
    <source>
        <dbReference type="SAM" id="Coils"/>
    </source>
</evidence>
<feature type="region of interest" description="Disordered" evidence="2">
    <location>
        <begin position="815"/>
        <end position="834"/>
    </location>
</feature>
<name>A0ABT0Y8V8_9ACTN</name>
<evidence type="ECO:0000256" key="2">
    <source>
        <dbReference type="SAM" id="MobiDB-lite"/>
    </source>
</evidence>
<dbReference type="Pfam" id="PF03752">
    <property type="entry name" value="ALF"/>
    <property type="match status" value="6"/>
</dbReference>
<protein>
    <submittedName>
        <fullName evidence="5">Polymorphic toxin-type HINT domain-containing protein</fullName>
    </submittedName>
</protein>
<proteinExistence type="predicted"/>
<keyword evidence="1" id="KW-0175">Coiled coil</keyword>
<feature type="domain" description="TreTu toxin C-terminal" evidence="4">
    <location>
        <begin position="1274"/>
        <end position="1371"/>
    </location>
</feature>
<feature type="chain" id="PRO_5046741531" evidence="3">
    <location>
        <begin position="24"/>
        <end position="1374"/>
    </location>
</feature>
<evidence type="ECO:0000259" key="4">
    <source>
        <dbReference type="Pfam" id="PF24691"/>
    </source>
</evidence>
<feature type="compositionally biased region" description="Low complexity" evidence="2">
    <location>
        <begin position="403"/>
        <end position="436"/>
    </location>
</feature>
<dbReference type="SUPFAM" id="SSF51294">
    <property type="entry name" value="Hedgehog/intein (Hint) domain"/>
    <property type="match status" value="1"/>
</dbReference>
<feature type="region of interest" description="Disordered" evidence="2">
    <location>
        <begin position="403"/>
        <end position="450"/>
    </location>
</feature>
<dbReference type="PANTHER" id="PTHR23242">
    <property type="entry name" value="TRANSCRIPTION FACTOR HOXA13"/>
    <property type="match status" value="1"/>
</dbReference>
<dbReference type="RefSeq" id="WP_251802233.1">
    <property type="nucleotide sequence ID" value="NZ_JAMQOL010000048.1"/>
</dbReference>
<feature type="compositionally biased region" description="Basic and acidic residues" evidence="2">
    <location>
        <begin position="942"/>
        <end position="951"/>
    </location>
</feature>
<dbReference type="Gene3D" id="2.170.16.10">
    <property type="entry name" value="Hedgehog/Intein (Hint) domain"/>
    <property type="match status" value="1"/>
</dbReference>
<gene>
    <name evidence="5" type="ORF">LXN57_33405</name>
</gene>
<dbReference type="Pfam" id="PF24691">
    <property type="entry name" value="TreTu_C"/>
    <property type="match status" value="1"/>
</dbReference>
<keyword evidence="6" id="KW-1185">Reference proteome</keyword>
<evidence type="ECO:0000313" key="6">
    <source>
        <dbReference type="Proteomes" id="UP001523216"/>
    </source>
</evidence>
<dbReference type="Pfam" id="PF07591">
    <property type="entry name" value="PT-HINT"/>
    <property type="match status" value="1"/>
</dbReference>
<dbReference type="CDD" id="cd00081">
    <property type="entry name" value="Hint"/>
    <property type="match status" value="1"/>
</dbReference>
<dbReference type="InterPro" id="IPR030934">
    <property type="entry name" value="Intein_C"/>
</dbReference>
<dbReference type="Proteomes" id="UP001523216">
    <property type="component" value="Unassembled WGS sequence"/>
</dbReference>
<sequence>MGTGLVLALAVQLAGAGVQPAFADVPEFTVDELREAAASDVQSGGPSVKRAAEAALVGSEQDLRAYSDSGFTSARTADERLAAQALAGTDGPSLTAAALASLDKSPAELRTFVDGGWRAAWNADERVRAFRILDAGGPTVQAAAQRAVNGSAADLNEFMSTGRRAAEHADDRLAATRMLTGAANNSGALLNEAAQKALTGTPEELAEFLRWGQYVARARDAELASIRSLTEQAKQAGAATAREALAAEESSTQAGNAAAEAKAAANAAVAEAKAAGGDAKKASAAAGRAADAADGAAAAAREAVKASNAAMRAARTAADAARKATAAASLTAQAATRAQRAATAARLNAGDARLAREAAEAARDAAALAQQLEQVKAQRDRAQAQALASAVAAGKAGANADEAANAADEASSQSGVSAQQAQRARNAAAQARAAAKTADRAADRAESLARQAQQASDEAFALAQSAAQHASTAVTQANAAADAADRAEYSAIEAAKHAKAADAAAQTAVAAANQATKLEALARLDDETRLAEWTEQGVAAAQAAVQAEQETTAAGGEIAVWNRSLLWDTAEQDRIDAATRTLLAEATAPGADPVVVLERGRRVALALTYTGGDWTRQAAQDALSGTDADLREWLATGRRSAAGQDDRARVWRLVDTLPDGAEKTAARTALNGDVAVVEQFLRTRNYPGKTVKDRQAAYALLPTASANLKAATSRALEGTGAELHQFLRTGQYAARAADDRFTATGLLEGGPEVRAAAKVALAGTASQLSFFVTTGQYEAQQRDLEQAAHVATVKKLLAEATQYAQKALEDAGRAVEAAERAQQHTKEADAAKARADKAAADATAFAKQAAASADAAKKSAEDAARSAQTARNAANSAAASASQAARSAATATAASRRAAADAATAQAAKRDARASAEAAGKDAEAAAKAATEADVIYTNRVKQAELDRRSTEPGSGPGGQGTAADDHKTWGCLSLEASSASRECLDVLTDFADKMLHQERCKSPANAASAGCTMLGDVKEFIGENGELLLDLLQLTLMACGLVPAAGEVCDGIDAAVSFSRGDWVGGLLSAGAAVPLVGYLATGAKAWKNSDKIRDVLKLVEKLKLKRGKCPALAPRNSFVAGTKVLLRDGDSDDDTRNIEDVTPGATSVEATDPLGNRTAVKPVTALITGQGIKHLVDISIDEDADPTTTPAVITATDEHPFWVPARNAWLPAKELAAGTELQAFGGKPVSVTAVDPRTETTTVYNLTVADIHTYYVMAGKVPVLVHNDEEIVRVGRWMSQEEYDKIKNTGKVQPGHGSGMSYVVYPADKEAYRSSRPGSVYAEFDVPKSSLIPGGRPGDYKMADSTTVFSRLAVKRGGLPLELPDAGNLEIC</sequence>
<organism evidence="5 6">
    <name type="scientific">Paractinoplanes hotanensis</name>
    <dbReference type="NCBI Taxonomy" id="2906497"/>
    <lineage>
        <taxon>Bacteria</taxon>
        <taxon>Bacillati</taxon>
        <taxon>Actinomycetota</taxon>
        <taxon>Actinomycetes</taxon>
        <taxon>Micromonosporales</taxon>
        <taxon>Micromonosporaceae</taxon>
        <taxon>Paractinoplanes</taxon>
    </lineage>
</organism>
<evidence type="ECO:0000256" key="3">
    <source>
        <dbReference type="SAM" id="SignalP"/>
    </source>
</evidence>
<reference evidence="5 6" key="1">
    <citation type="submission" date="2022-06" db="EMBL/GenBank/DDBJ databases">
        <title>Actinoplanes abujensis sp. nov., isolated from Nigerian arid soil.</title>
        <authorList>
            <person name="Ding P."/>
        </authorList>
    </citation>
    <scope>NUCLEOTIDE SEQUENCE [LARGE SCALE GENOMIC DNA]</scope>
    <source>
        <strain evidence="6">TRM88002</strain>
    </source>
</reference>
<comment type="caution">
    <text evidence="5">The sequence shown here is derived from an EMBL/GenBank/DDBJ whole genome shotgun (WGS) entry which is preliminary data.</text>
</comment>
<dbReference type="PANTHER" id="PTHR23242:SF9">
    <property type="entry name" value="TRANSCRIPTION FACTOR HOXA13"/>
    <property type="match status" value="1"/>
</dbReference>
<accession>A0ABT0Y8V8</accession>
<evidence type="ECO:0000313" key="5">
    <source>
        <dbReference type="EMBL" id="MCM4082476.1"/>
    </source>
</evidence>
<dbReference type="PROSITE" id="PS50818">
    <property type="entry name" value="INTEIN_C_TER"/>
    <property type="match status" value="1"/>
</dbReference>
<feature type="signal peptide" evidence="3">
    <location>
        <begin position="1"/>
        <end position="23"/>
    </location>
</feature>
<dbReference type="CDD" id="cd20745">
    <property type="entry name" value="FIX_RhsA_AHH_HNH-like"/>
    <property type="match status" value="1"/>
</dbReference>
<keyword evidence="3" id="KW-0732">Signal</keyword>
<feature type="compositionally biased region" description="Basic and acidic residues" evidence="2">
    <location>
        <begin position="437"/>
        <end position="447"/>
    </location>
</feature>